<accession>A0ABP4WX48</accession>
<dbReference type="EMBL" id="BAAALS010000020">
    <property type="protein sequence ID" value="GAA1765130.1"/>
    <property type="molecule type" value="Genomic_DNA"/>
</dbReference>
<reference evidence="2" key="1">
    <citation type="journal article" date="2019" name="Int. J. Syst. Evol. Microbiol.">
        <title>The Global Catalogue of Microorganisms (GCM) 10K type strain sequencing project: providing services to taxonomists for standard genome sequencing and annotation.</title>
        <authorList>
            <consortium name="The Broad Institute Genomics Platform"/>
            <consortium name="The Broad Institute Genome Sequencing Center for Infectious Disease"/>
            <person name="Wu L."/>
            <person name="Ma J."/>
        </authorList>
    </citation>
    <scope>NUCLEOTIDE SEQUENCE [LARGE SCALE GENOMIC DNA]</scope>
    <source>
        <strain evidence="2">JCM 13249</strain>
    </source>
</reference>
<proteinExistence type="predicted"/>
<evidence type="ECO:0000313" key="2">
    <source>
        <dbReference type="Proteomes" id="UP001500655"/>
    </source>
</evidence>
<evidence type="ECO:0000313" key="1">
    <source>
        <dbReference type="EMBL" id="GAA1765130.1"/>
    </source>
</evidence>
<organism evidence="1 2">
    <name type="scientific">Luedemannella helvata</name>
    <dbReference type="NCBI Taxonomy" id="349315"/>
    <lineage>
        <taxon>Bacteria</taxon>
        <taxon>Bacillati</taxon>
        <taxon>Actinomycetota</taxon>
        <taxon>Actinomycetes</taxon>
        <taxon>Micromonosporales</taxon>
        <taxon>Micromonosporaceae</taxon>
        <taxon>Luedemannella</taxon>
    </lineage>
</organism>
<name>A0ABP4WX48_9ACTN</name>
<dbReference type="RefSeq" id="WP_344084113.1">
    <property type="nucleotide sequence ID" value="NZ_BAAALS010000020.1"/>
</dbReference>
<gene>
    <name evidence="1" type="ORF">GCM10009681_40270</name>
</gene>
<dbReference type="Proteomes" id="UP001500655">
    <property type="component" value="Unassembled WGS sequence"/>
</dbReference>
<sequence>MRPQSEKQLLADGYDALATLLNEGPGLELRRRPAPHEARDDAGYDAFWEVAGDASSYIGTFLVEVKTRVTPRTVEHLRPMLRPARLHLMHEPTVLILAPWISPRSRALIAEEGWSYLDLTGNALIRMRRPALYIRLVGSDTDPNPRERSEVLLRGTQIHALVRVLADVEPPYRLADLAQVTGLSKGYLSKALSSLHEQSLIDRPGSGPVTSVDWPQLLRARAAEYQVLRTNRSITYLARRGLDVLLRELHGAPEVLVSGSFAAHRIAPAAAPAQLLLYVANIDTYAKRWELLATSTGANVVLLEAASGSQLERPRIVDGLGHVGYSQLVMDLLSGNGRLPEEGEAVLEWMIDTPGWRLPDLKALRQ</sequence>
<comment type="caution">
    <text evidence="1">The sequence shown here is derived from an EMBL/GenBank/DDBJ whole genome shotgun (WGS) entry which is preliminary data.</text>
</comment>
<protein>
    <submittedName>
        <fullName evidence="1">Uncharacterized protein</fullName>
    </submittedName>
</protein>
<keyword evidence="2" id="KW-1185">Reference proteome</keyword>